<protein>
    <submittedName>
        <fullName evidence="1">Uncharacterized protein</fullName>
    </submittedName>
</protein>
<evidence type="ECO:0000313" key="1">
    <source>
        <dbReference type="EMBL" id="QWT30095.1"/>
    </source>
</evidence>
<proteinExistence type="predicted"/>
<gene>
    <name evidence="1" type="primary">233</name>
    <name evidence="1" type="ORF">SEA_TUNATARTARE_233</name>
</gene>
<dbReference type="EMBL" id="MW822145">
    <property type="protein sequence ID" value="QWT30095.1"/>
    <property type="molecule type" value="Genomic_DNA"/>
</dbReference>
<evidence type="ECO:0000313" key="2">
    <source>
        <dbReference type="Proteomes" id="UP000683399"/>
    </source>
</evidence>
<reference evidence="1 2" key="1">
    <citation type="submission" date="2021-03" db="EMBL/GenBank/DDBJ databases">
        <authorList>
            <person name="Alqahtani R."/>
            <person name="Behailu E."/>
            <person name="Cappabianca D.W."/>
            <person name="Csanadi-Schwartz K.M."/>
            <person name="Dalal A.S."/>
            <person name="Fahim M.S."/>
            <person name="Franklin J.M."/>
            <person name="Gluckman M.H."/>
            <person name="Levine C.J."/>
            <person name="Martin N."/>
            <person name="Milza N."/>
            <person name="Najmabadi R."/>
            <person name="Newman A.M."/>
            <person name="Pajunar M."/>
            <person name="Qalawee I."/>
            <person name="Rizvi A."/>
            <person name="Samuel A."/>
            <person name="Smith A."/>
            <person name="Swann F.E."/>
            <person name="Sweeney P."/>
            <person name="Torres N.R."/>
            <person name="Ventrone L."/>
            <person name="Ventura L."/>
            <person name="Wroe M."/>
            <person name="Acquaye N.A."/>
            <person name="Agnes T.J."/>
            <person name="Ahmed A."/>
            <person name="Ahmed S."/>
            <person name="Amodu B.A."/>
            <person name="Arefeayne N.F."/>
            <person name="Asamoah-Frimpong E.A."/>
            <person name="Attaran A."/>
            <person name="Barragan J.M."/>
            <person name="Baumgarten L.N."/>
            <person name="Berhane B."/>
            <person name="Beyene A."/>
            <person name="Bhattarai B."/>
            <person name="Biondokin D.V."/>
            <person name="Boone B.K."/>
            <person name="Burney S.Z."/>
            <person name="Cayanan J.T."/>
            <person name="Cesta G."/>
            <person name="Chang J."/>
            <person name="Chavez J."/>
            <person name="Chorbajian C."/>
            <person name="Christian S."/>
            <person name="Corns J.R."/>
            <person name="Corns N.R."/>
            <person name="Cowan J.T."/>
            <person name="Coyne C."/>
            <person name="Dadzie B."/>
            <person name="Datu D.V."/>
            <person name="Deng B.C."/>
            <person name="Der L."/>
            <person name="Dickerson K."/>
            <person name="Dozier E."/>
            <person name="Egbunine A.O."/>
            <person name="Farooq M."/>
            <person name="Fonge A.E."/>
            <person name="Ghomsi-Nono M.P."/>
            <person name="Giampietro H."/>
            <person name="Gunnison R.P."/>
            <person name="Han S.H."/>
            <person name="Hennigan A.J."/>
            <person name="Hong A.N."/>
            <person name="Ijomor E.C."/>
            <person name="Jalali A."/>
            <person name="Jamil T.Z."/>
            <person name="Jenkins C.R."/>
            <person name="Joseph M.A."/>
            <person name="Jowanowitch O.J."/>
            <person name="Kang D."/>
            <person name="Khan A."/>
            <person name="Khan Z.K."/>
            <person name="Kiewe T."/>
            <person name="Kjerulf A.B."/>
            <person name="Kolosey V."/>
            <person name="Kurup M."/>
            <person name="Lee V.H."/>
            <person name="Llontop-Maldonado V."/>
            <person name="Long P."/>
            <person name="Lu N."/>
            <person name="Majekodunmi A."/>
            <person name="Malik H.W."/>
            <person name="Marcellino S.C."/>
            <person name="Martinez L.A."/>
            <person name="Meher F.N."/>
            <person name="Michelin M.A."/>
            <person name="Mitchell K.G."/>
            <person name="Mullens W.J."/>
            <person name="Nwakama C."/>
            <person name="Nwosu F.T."/>
            <person name="Oboh E.C."/>
            <person name="Odujinrin O."/>
            <person name="Ogunsan O."/>
            <person name="O'Neill K."/>
            <person name="Oxlaj J.A."/>
            <person name="Patel A.K."/>
            <person name="Patel B.R."/>
            <person name="Pham Q."/>
            <person name="Porter J."/>
            <person name="Portes J."/>
            <person name="Prokopenko A."/>
            <person name="Quraishi M."/>
            <person name="Qureshi M."/>
            <person name="Rivera A."/>
            <person name="Rubalsky V."/>
            <person name="Saikali Y."/>
            <person name="Saqaf K."/>
            <person name="Saroya S.R."/>
            <person name="Seas A."/>
            <person name="Shadrick R.E."/>
            <person name="Sharda N."/>
            <person name="Sigindere M.T."/>
            <person name="Simbi V.G."/>
            <person name="Thuzar C."/>
            <person name="Tran K."/>
            <person name="Tran V.D."/>
            <person name="Trang W."/>
            <person name="Vaishnav N."/>
            <person name="Vuong K."/>
            <person name="Walker C."/>
            <person name="Wallace S.A."/>
            <person name="Warfield J.C."/>
            <person name="Wikina T."/>
            <person name="Wobbeking F.T."/>
            <person name="Worrent L.D."/>
            <person name="Yan T."/>
            <person name="Zehra A."/>
            <person name="Avazpour P."/>
            <person name="Kim F.M."/>
            <person name="Mason K."/>
            <person name="Nguyen D.A."/>
            <person name="Pettit S.M."/>
            <person name="Zhou O.J."/>
            <person name="Brissett D.L."/>
            <person name="Gualtieri C."/>
            <person name="Hufford T.M."/>
            <person name="Ko J.M."/>
            <person name="Novak J.K."/>
            <person name="Smith Z.M."/>
            <person name="Mayer-Bacon C."/>
            <person name="Erill I."/>
            <person name="Caruso S.M."/>
            <person name="Garlena R.A."/>
            <person name="Russell D.A."/>
            <person name="Pope W.H."/>
            <person name="Jacobs-Sera D."/>
            <person name="Hatfull G.F."/>
        </authorList>
    </citation>
    <scope>NUCLEOTIDE SEQUENCE [LARGE SCALE GENOMIC DNA]</scope>
</reference>
<dbReference type="KEGG" id="vg:77927800"/>
<dbReference type="RefSeq" id="YP_010652052.1">
    <property type="nucleotide sequence ID" value="NC_070784.1"/>
</dbReference>
<organism evidence="1 2">
    <name type="scientific">Streptomyces phage TunaTartare</name>
    <dbReference type="NCBI Taxonomy" id="2848887"/>
    <lineage>
        <taxon>Viruses</taxon>
        <taxon>Duplodnaviria</taxon>
        <taxon>Heunggongvirae</taxon>
        <taxon>Uroviricota</taxon>
        <taxon>Caudoviricetes</taxon>
        <taxon>Stanwilliamsviridae</taxon>
        <taxon>Loccivirinae</taxon>
        <taxon>Faustvirus</taxon>
        <taxon>Faustvirus tunatartare</taxon>
    </lineage>
</organism>
<name>A0A8F2E821_9CAUD</name>
<keyword evidence="2" id="KW-1185">Reference proteome</keyword>
<dbReference type="GeneID" id="77927800"/>
<accession>A0A8F2E821</accession>
<sequence>MKYTKVTVYFLNGESHTINYVRQISSTEELHRFEHQYTNDKWEFNKSLVTLIHKET</sequence>
<dbReference type="Proteomes" id="UP000683399">
    <property type="component" value="Segment"/>
</dbReference>